<sequence>MTGTHRPQTARDAARHGPALKQERAFQTRALILDKAAELFSESNYRSVSMQDVADRVGMTKGAVYFHFRSKEALAAAVVACHYERWPPVVEEIRNGGLSPLEAVEELLDRAALAFRDDPIMQAGTQLQLDRDTINAELPAPYVYWTNLLTDLLDAARAENQLRTGVRPDSAARALVAAFFGIQHISHTLTRHGDIVGRWQELRELFFHSLRA</sequence>
<dbReference type="GO" id="GO:0000976">
    <property type="term" value="F:transcription cis-regulatory region binding"/>
    <property type="evidence" value="ECO:0007669"/>
    <property type="project" value="TreeGrafter"/>
</dbReference>
<accession>A0A1I3ZK11</accession>
<dbReference type="InterPro" id="IPR054126">
    <property type="entry name" value="CprB_TetR_C"/>
</dbReference>
<protein>
    <submittedName>
        <fullName evidence="6">Transcriptional regulator, TetR family</fullName>
    </submittedName>
</protein>
<dbReference type="Pfam" id="PF21935">
    <property type="entry name" value="TetR_C_45"/>
    <property type="match status" value="1"/>
</dbReference>
<keyword evidence="3" id="KW-0804">Transcription</keyword>
<dbReference type="InterPro" id="IPR047923">
    <property type="entry name" value="ArpA-like"/>
</dbReference>
<dbReference type="PANTHER" id="PTHR30055:SF234">
    <property type="entry name" value="HTH-TYPE TRANSCRIPTIONAL REGULATOR BETI"/>
    <property type="match status" value="1"/>
</dbReference>
<evidence type="ECO:0000256" key="3">
    <source>
        <dbReference type="ARBA" id="ARBA00023163"/>
    </source>
</evidence>
<dbReference type="RefSeq" id="WP_093849289.1">
    <property type="nucleotide sequence ID" value="NZ_FOSG01000006.1"/>
</dbReference>
<keyword evidence="2 4" id="KW-0238">DNA-binding</keyword>
<reference evidence="7" key="1">
    <citation type="submission" date="2016-10" db="EMBL/GenBank/DDBJ databases">
        <authorList>
            <person name="Varghese N."/>
            <person name="Submissions S."/>
        </authorList>
    </citation>
    <scope>NUCLEOTIDE SEQUENCE [LARGE SCALE GENOMIC DNA]</scope>
    <source>
        <strain evidence="7">PL19</strain>
    </source>
</reference>
<dbReference type="EMBL" id="FOSG01000006">
    <property type="protein sequence ID" value="SFK44418.1"/>
    <property type="molecule type" value="Genomic_DNA"/>
</dbReference>
<evidence type="ECO:0000256" key="4">
    <source>
        <dbReference type="PROSITE-ProRule" id="PRU00335"/>
    </source>
</evidence>
<evidence type="ECO:0000313" key="6">
    <source>
        <dbReference type="EMBL" id="SFK44418.1"/>
    </source>
</evidence>
<evidence type="ECO:0000256" key="1">
    <source>
        <dbReference type="ARBA" id="ARBA00023015"/>
    </source>
</evidence>
<evidence type="ECO:0000256" key="2">
    <source>
        <dbReference type="ARBA" id="ARBA00023125"/>
    </source>
</evidence>
<keyword evidence="7" id="KW-1185">Reference proteome</keyword>
<dbReference type="Gene3D" id="1.10.357.10">
    <property type="entry name" value="Tetracycline Repressor, domain 2"/>
    <property type="match status" value="1"/>
</dbReference>
<keyword evidence="1" id="KW-0805">Transcription regulation</keyword>
<dbReference type="Pfam" id="PF00440">
    <property type="entry name" value="TetR_N"/>
    <property type="match status" value="1"/>
</dbReference>
<dbReference type="OrthoDB" id="3237195at2"/>
<name>A0A1I3ZK11_9ACTN</name>
<dbReference type="SUPFAM" id="SSF48498">
    <property type="entry name" value="Tetracyclin repressor-like, C-terminal domain"/>
    <property type="match status" value="1"/>
</dbReference>
<organism evidence="6 7">
    <name type="scientific">Streptomyces pini</name>
    <dbReference type="NCBI Taxonomy" id="1520580"/>
    <lineage>
        <taxon>Bacteria</taxon>
        <taxon>Bacillati</taxon>
        <taxon>Actinomycetota</taxon>
        <taxon>Actinomycetes</taxon>
        <taxon>Kitasatosporales</taxon>
        <taxon>Streptomycetaceae</taxon>
        <taxon>Streptomyces</taxon>
    </lineage>
</organism>
<dbReference type="SUPFAM" id="SSF46689">
    <property type="entry name" value="Homeodomain-like"/>
    <property type="match status" value="1"/>
</dbReference>
<dbReference type="GO" id="GO:0003700">
    <property type="term" value="F:DNA-binding transcription factor activity"/>
    <property type="evidence" value="ECO:0007669"/>
    <property type="project" value="TreeGrafter"/>
</dbReference>
<dbReference type="InterPro" id="IPR001647">
    <property type="entry name" value="HTH_TetR"/>
</dbReference>
<dbReference type="InterPro" id="IPR050109">
    <property type="entry name" value="HTH-type_TetR-like_transc_reg"/>
</dbReference>
<dbReference type="PROSITE" id="PS50977">
    <property type="entry name" value="HTH_TETR_2"/>
    <property type="match status" value="1"/>
</dbReference>
<dbReference type="PRINTS" id="PR00455">
    <property type="entry name" value="HTHTETR"/>
</dbReference>
<dbReference type="NCBIfam" id="NF041196">
    <property type="entry name" value="ScbR_bind_reg"/>
    <property type="match status" value="1"/>
</dbReference>
<feature type="domain" description="HTH tetR-type" evidence="5">
    <location>
        <begin position="26"/>
        <end position="86"/>
    </location>
</feature>
<dbReference type="InterPro" id="IPR036271">
    <property type="entry name" value="Tet_transcr_reg_TetR-rel_C_sf"/>
</dbReference>
<feature type="DNA-binding region" description="H-T-H motif" evidence="4">
    <location>
        <begin position="49"/>
        <end position="68"/>
    </location>
</feature>
<dbReference type="InterPro" id="IPR009057">
    <property type="entry name" value="Homeodomain-like_sf"/>
</dbReference>
<evidence type="ECO:0000313" key="7">
    <source>
        <dbReference type="Proteomes" id="UP000198928"/>
    </source>
</evidence>
<proteinExistence type="predicted"/>
<dbReference type="PANTHER" id="PTHR30055">
    <property type="entry name" value="HTH-TYPE TRANSCRIPTIONAL REGULATOR RUTR"/>
    <property type="match status" value="1"/>
</dbReference>
<evidence type="ECO:0000259" key="5">
    <source>
        <dbReference type="PROSITE" id="PS50977"/>
    </source>
</evidence>
<dbReference type="Proteomes" id="UP000198928">
    <property type="component" value="Unassembled WGS sequence"/>
</dbReference>
<dbReference type="AlphaFoldDB" id="A0A1I3ZK11"/>
<gene>
    <name evidence="6" type="ORF">SAMN05192584_10657</name>
</gene>